<dbReference type="EMBL" id="FZOA01000003">
    <property type="protein sequence ID" value="SNR74316.1"/>
    <property type="molecule type" value="Genomic_DNA"/>
</dbReference>
<proteinExistence type="predicted"/>
<evidence type="ECO:0000313" key="2">
    <source>
        <dbReference type="EMBL" id="SNR74316.1"/>
    </source>
</evidence>
<evidence type="ECO:0000259" key="1">
    <source>
        <dbReference type="PROSITE" id="PS52015"/>
    </source>
</evidence>
<dbReference type="SUPFAM" id="SSF74653">
    <property type="entry name" value="TolA/TonB C-terminal domain"/>
    <property type="match status" value="1"/>
</dbReference>
<name>A0A238YSR4_9PROT</name>
<keyword evidence="3" id="KW-1185">Reference proteome</keyword>
<accession>A0A238YSR4</accession>
<evidence type="ECO:0000313" key="3">
    <source>
        <dbReference type="Proteomes" id="UP000198305"/>
    </source>
</evidence>
<dbReference type="Gene3D" id="3.30.1150.10">
    <property type="match status" value="1"/>
</dbReference>
<protein>
    <submittedName>
        <fullName evidence="2">TonB protein C-terminal</fullName>
    </submittedName>
</protein>
<dbReference type="Proteomes" id="UP000198305">
    <property type="component" value="Unassembled WGS sequence"/>
</dbReference>
<organism evidence="2 3">
    <name type="scientific">Methylobacillus rhizosphaerae</name>
    <dbReference type="NCBI Taxonomy" id="551994"/>
    <lineage>
        <taxon>Bacteria</taxon>
        <taxon>Pseudomonadati</taxon>
        <taxon>Pseudomonadota</taxon>
        <taxon>Betaproteobacteria</taxon>
        <taxon>Nitrosomonadales</taxon>
        <taxon>Methylophilaceae</taxon>
        <taxon>Methylobacillus</taxon>
    </lineage>
</organism>
<sequence length="350" mass="39277">MNHAFHIKHHPGQQKKPRVDVRKLLQLSAWLWLMLLLADNLHAEPLATDTCQNSFQLKRLDDKVTLYLNIEQICAGFHQLISQQLAPLLSEHDQPNISRIILDYRNPHIATDRYGISALFALLLRPYYILGTYQTGKNTRVYTNRLADYVTPDSAGDNPDLKDLYQKLADASVAVLISDQTAQTGIKHALLLQLFRDAELYVEGDGDYPADQTHTSLQDSVHSVSPQLKKIKYPLPGTACYQPIARELNKVISQAHAASLVYPATARARQQSGTGYVMFFVNEQLEVSDPIIAQSTGSSRLDLAMLNSIDNMQLTPYADTLHIPADCHFRVAPIIPVTFAPNKEENQEQP</sequence>
<dbReference type="RefSeq" id="WP_089374956.1">
    <property type="nucleotide sequence ID" value="NZ_FZOA01000003.1"/>
</dbReference>
<gene>
    <name evidence="2" type="ORF">SAMN05192560_0822</name>
</gene>
<dbReference type="PROSITE" id="PS52015">
    <property type="entry name" value="TONB_CTD"/>
    <property type="match status" value="1"/>
</dbReference>
<reference evidence="3" key="1">
    <citation type="submission" date="2017-06" db="EMBL/GenBank/DDBJ databases">
        <authorList>
            <person name="Varghese N."/>
            <person name="Submissions S."/>
        </authorList>
    </citation>
    <scope>NUCLEOTIDE SEQUENCE [LARGE SCALE GENOMIC DNA]</scope>
    <source>
        <strain evidence="3">Ca-68</strain>
    </source>
</reference>
<dbReference type="AlphaFoldDB" id="A0A238YSR4"/>
<dbReference type="InterPro" id="IPR037682">
    <property type="entry name" value="TonB_C"/>
</dbReference>
<feature type="domain" description="TonB C-terminal" evidence="1">
    <location>
        <begin position="247"/>
        <end position="348"/>
    </location>
</feature>
<dbReference type="GO" id="GO:0055085">
    <property type="term" value="P:transmembrane transport"/>
    <property type="evidence" value="ECO:0007669"/>
    <property type="project" value="InterPro"/>
</dbReference>